<comment type="caution">
    <text evidence="2">The sequence shown here is derived from an EMBL/GenBank/DDBJ whole genome shotgun (WGS) entry which is preliminary data.</text>
</comment>
<dbReference type="Pfam" id="PF01381">
    <property type="entry name" value="HTH_3"/>
    <property type="match status" value="1"/>
</dbReference>
<name>A0A3S0WLZ3_9PROT</name>
<dbReference type="OrthoDB" id="4419620at2"/>
<evidence type="ECO:0000313" key="3">
    <source>
        <dbReference type="Proteomes" id="UP000280346"/>
    </source>
</evidence>
<keyword evidence="3" id="KW-1185">Reference proteome</keyword>
<sequence>MITPRQTRAARAMLGWSRQDLADRALVSLSTVRRIEEAGSDVRVSSLKSVRKTLEAAGVEFSNRDDDGVRMKP</sequence>
<dbReference type="Proteomes" id="UP000280346">
    <property type="component" value="Unassembled WGS sequence"/>
</dbReference>
<dbReference type="SUPFAM" id="SSF47413">
    <property type="entry name" value="lambda repressor-like DNA-binding domains"/>
    <property type="match status" value="1"/>
</dbReference>
<dbReference type="CDD" id="cd00093">
    <property type="entry name" value="HTH_XRE"/>
    <property type="match status" value="1"/>
</dbReference>
<feature type="domain" description="HTH cro/C1-type" evidence="1">
    <location>
        <begin position="8"/>
        <end position="61"/>
    </location>
</feature>
<evidence type="ECO:0000259" key="1">
    <source>
        <dbReference type="PROSITE" id="PS50943"/>
    </source>
</evidence>
<dbReference type="InterPro" id="IPR001387">
    <property type="entry name" value="Cro/C1-type_HTH"/>
</dbReference>
<dbReference type="GO" id="GO:0003677">
    <property type="term" value="F:DNA binding"/>
    <property type="evidence" value="ECO:0007669"/>
    <property type="project" value="InterPro"/>
</dbReference>
<dbReference type="PROSITE" id="PS50943">
    <property type="entry name" value="HTH_CROC1"/>
    <property type="match status" value="1"/>
</dbReference>
<organism evidence="2 3">
    <name type="scientific">Azospirillum doebereinerae</name>
    <dbReference type="NCBI Taxonomy" id="92933"/>
    <lineage>
        <taxon>Bacteria</taxon>
        <taxon>Pseudomonadati</taxon>
        <taxon>Pseudomonadota</taxon>
        <taxon>Alphaproteobacteria</taxon>
        <taxon>Rhodospirillales</taxon>
        <taxon>Azospirillaceae</taxon>
        <taxon>Azospirillum</taxon>
    </lineage>
</organism>
<dbReference type="RefSeq" id="WP_126998816.1">
    <property type="nucleotide sequence ID" value="NZ_CP173191.1"/>
</dbReference>
<reference evidence="2 3" key="1">
    <citation type="submission" date="2018-12" db="EMBL/GenBank/DDBJ databases">
        <authorList>
            <person name="Yang Y."/>
        </authorList>
    </citation>
    <scope>NUCLEOTIDE SEQUENCE [LARGE SCALE GENOMIC DNA]</scope>
    <source>
        <strain evidence="2 3">GSF71</strain>
    </source>
</reference>
<dbReference type="AlphaFoldDB" id="A0A3S0WLZ3"/>
<gene>
    <name evidence="2" type="ORF">EJ913_13605</name>
</gene>
<dbReference type="InterPro" id="IPR010982">
    <property type="entry name" value="Lambda_DNA-bd_dom_sf"/>
</dbReference>
<dbReference type="EMBL" id="RZIJ01000009">
    <property type="protein sequence ID" value="RUQ70865.1"/>
    <property type="molecule type" value="Genomic_DNA"/>
</dbReference>
<evidence type="ECO:0000313" key="2">
    <source>
        <dbReference type="EMBL" id="RUQ70865.1"/>
    </source>
</evidence>
<accession>A0A3S0WLZ3</accession>
<protein>
    <submittedName>
        <fullName evidence="2">Helix-turn-helix domain-containing protein</fullName>
    </submittedName>
</protein>
<dbReference type="Gene3D" id="1.10.260.40">
    <property type="entry name" value="lambda repressor-like DNA-binding domains"/>
    <property type="match status" value="1"/>
</dbReference>
<proteinExistence type="predicted"/>